<dbReference type="EMBL" id="VTDN01000002">
    <property type="protein sequence ID" value="MEB5475933.1"/>
    <property type="molecule type" value="Genomic_DNA"/>
</dbReference>
<dbReference type="NCBIfam" id="TIGR02727">
    <property type="entry name" value="MTHFS_bact"/>
    <property type="match status" value="1"/>
</dbReference>
<comment type="cofactor">
    <cofactor evidence="4">
        <name>Mg(2+)</name>
        <dbReference type="ChEBI" id="CHEBI:18420"/>
    </cofactor>
</comment>
<evidence type="ECO:0000313" key="6">
    <source>
        <dbReference type="Proteomes" id="UP001339883"/>
    </source>
</evidence>
<accession>A0ABU6DPZ1</accession>
<dbReference type="SUPFAM" id="SSF100950">
    <property type="entry name" value="NagB/RpiA/CoA transferase-like"/>
    <property type="match status" value="1"/>
</dbReference>
<comment type="catalytic activity">
    <reaction evidence="4">
        <text>(6S)-5-formyl-5,6,7,8-tetrahydrofolate + ATP = (6R)-5,10-methenyltetrahydrofolate + ADP + phosphate</text>
        <dbReference type="Rhea" id="RHEA:10488"/>
        <dbReference type="ChEBI" id="CHEBI:30616"/>
        <dbReference type="ChEBI" id="CHEBI:43474"/>
        <dbReference type="ChEBI" id="CHEBI:57455"/>
        <dbReference type="ChEBI" id="CHEBI:57457"/>
        <dbReference type="ChEBI" id="CHEBI:456216"/>
        <dbReference type="EC" id="6.3.3.2"/>
    </reaction>
</comment>
<dbReference type="Gene3D" id="3.40.50.10420">
    <property type="entry name" value="NagB/RpiA/CoA transferase-like"/>
    <property type="match status" value="1"/>
</dbReference>
<evidence type="ECO:0000313" key="5">
    <source>
        <dbReference type="EMBL" id="MEB5475933.1"/>
    </source>
</evidence>
<dbReference type="PANTHER" id="PTHR23407">
    <property type="entry name" value="ATPASE INHIBITOR/5-FORMYLTETRAHYDROFOLATE CYCLO-LIGASE"/>
    <property type="match status" value="1"/>
</dbReference>
<dbReference type="Pfam" id="PF01812">
    <property type="entry name" value="5-FTHF_cyc-lig"/>
    <property type="match status" value="1"/>
</dbReference>
<name>A0ABU6DPZ1_9GAMM</name>
<evidence type="ECO:0000256" key="4">
    <source>
        <dbReference type="RuleBase" id="RU361279"/>
    </source>
</evidence>
<comment type="caution">
    <text evidence="5">The sequence shown here is derived from an EMBL/GenBank/DDBJ whole genome shotgun (WGS) entry which is preliminary data.</text>
</comment>
<keyword evidence="4" id="KW-0460">Magnesium</keyword>
<dbReference type="PIRSF" id="PIRSF006806">
    <property type="entry name" value="FTHF_cligase"/>
    <property type="match status" value="1"/>
</dbReference>
<dbReference type="PANTHER" id="PTHR23407:SF1">
    <property type="entry name" value="5-FORMYLTETRAHYDROFOLATE CYCLO-LIGASE"/>
    <property type="match status" value="1"/>
</dbReference>
<dbReference type="InterPro" id="IPR037171">
    <property type="entry name" value="NagB/RpiA_transferase-like"/>
</dbReference>
<proteinExistence type="inferred from homology"/>
<protein>
    <recommendedName>
        <fullName evidence="4">5-formyltetrahydrofolate cyclo-ligase</fullName>
        <ecNumber evidence="4">6.3.3.2</ecNumber>
    </recommendedName>
</protein>
<dbReference type="InterPro" id="IPR002698">
    <property type="entry name" value="FTHF_cligase"/>
</dbReference>
<dbReference type="EC" id="6.3.3.2" evidence="4"/>
<keyword evidence="3 4" id="KW-0067">ATP-binding</keyword>
<dbReference type="Proteomes" id="UP001339883">
    <property type="component" value="Unassembled WGS sequence"/>
</dbReference>
<organism evidence="5 6">
    <name type="scientific">Acinetobacter pollinis</name>
    <dbReference type="NCBI Taxonomy" id="2605270"/>
    <lineage>
        <taxon>Bacteria</taxon>
        <taxon>Pseudomonadati</taxon>
        <taxon>Pseudomonadota</taxon>
        <taxon>Gammaproteobacteria</taxon>
        <taxon>Moraxellales</taxon>
        <taxon>Moraxellaceae</taxon>
        <taxon>Acinetobacter</taxon>
    </lineage>
</organism>
<keyword evidence="4" id="KW-0479">Metal-binding</keyword>
<keyword evidence="6" id="KW-1185">Reference proteome</keyword>
<keyword evidence="5" id="KW-0436">Ligase</keyword>
<evidence type="ECO:0000256" key="2">
    <source>
        <dbReference type="ARBA" id="ARBA00022741"/>
    </source>
</evidence>
<evidence type="ECO:0000256" key="3">
    <source>
        <dbReference type="ARBA" id="ARBA00022840"/>
    </source>
</evidence>
<sequence length="198" mass="23216">MSSLHSIRQQLRKQRKLLTSFQQKQAAYACLSKIMHLSQFQHAKHIGLYLDAFGEIETRLFFLYCFKLKKTVYLPKICEMNQCLTWVKVTKNQYLNYRFSKHQLGMYQPQNHRGIHTQNLDLLFMPLLGCDAYGTRLGMGGGFYDRTLADCPTTPYRVGLAHDFQLISTPLVRRAWDQPIDALCTPSHYHKFNSKRYN</sequence>
<dbReference type="RefSeq" id="WP_325774519.1">
    <property type="nucleotide sequence ID" value="NZ_VTDN01000002.1"/>
</dbReference>
<gene>
    <name evidence="5" type="ORF">I2F25_02465</name>
</gene>
<dbReference type="InterPro" id="IPR024185">
    <property type="entry name" value="FTHF_cligase-like_sf"/>
</dbReference>
<comment type="similarity">
    <text evidence="1 4">Belongs to the 5-formyltetrahydrofolate cyclo-ligase family.</text>
</comment>
<evidence type="ECO:0000256" key="1">
    <source>
        <dbReference type="ARBA" id="ARBA00010638"/>
    </source>
</evidence>
<dbReference type="GO" id="GO:0030272">
    <property type="term" value="F:5-formyltetrahydrofolate cyclo-ligase activity"/>
    <property type="evidence" value="ECO:0007669"/>
    <property type="project" value="UniProtKB-EC"/>
</dbReference>
<reference evidence="5 6" key="1">
    <citation type="submission" date="2019-08" db="EMBL/GenBank/DDBJ databases">
        <title>Five species of Acinetobacter isolated from floral nectar and animal pollinators.</title>
        <authorList>
            <person name="Hendry T.A."/>
        </authorList>
    </citation>
    <scope>NUCLEOTIDE SEQUENCE [LARGE SCALE GENOMIC DNA]</scope>
    <source>
        <strain evidence="5 6">MD18.27</strain>
    </source>
</reference>
<keyword evidence="2 4" id="KW-0547">Nucleotide-binding</keyword>